<accession>A0A239BLX9</accession>
<dbReference type="RefSeq" id="WP_179279686.1">
    <property type="nucleotide sequence ID" value="NZ_FZOF01000003.1"/>
</dbReference>
<organism evidence="1 2">
    <name type="scientific">Actinacidiphila glaucinigra</name>
    <dbReference type="NCBI Taxonomy" id="235986"/>
    <lineage>
        <taxon>Bacteria</taxon>
        <taxon>Bacillati</taxon>
        <taxon>Actinomycetota</taxon>
        <taxon>Actinomycetes</taxon>
        <taxon>Kitasatosporales</taxon>
        <taxon>Streptomycetaceae</taxon>
        <taxon>Actinacidiphila</taxon>
    </lineage>
</organism>
<gene>
    <name evidence="1" type="ORF">SAMN05216252_10319</name>
</gene>
<name>A0A239BLX9_9ACTN</name>
<dbReference type="EMBL" id="FZOF01000003">
    <property type="protein sequence ID" value="SNS08358.1"/>
    <property type="molecule type" value="Genomic_DNA"/>
</dbReference>
<keyword evidence="2" id="KW-1185">Reference proteome</keyword>
<dbReference type="AlphaFoldDB" id="A0A239BLX9"/>
<evidence type="ECO:0000313" key="1">
    <source>
        <dbReference type="EMBL" id="SNS08358.1"/>
    </source>
</evidence>
<proteinExistence type="predicted"/>
<dbReference type="Proteomes" id="UP000198280">
    <property type="component" value="Unassembled WGS sequence"/>
</dbReference>
<protein>
    <submittedName>
        <fullName evidence="1">Uncharacterized protein</fullName>
    </submittedName>
</protein>
<sequence length="49" mass="5068">MAGDSPGPGKRPDGAFELRDTYGQFVDTVLTARELTSIVATLAATIEAG</sequence>
<reference evidence="1 2" key="1">
    <citation type="submission" date="2017-06" db="EMBL/GenBank/DDBJ databases">
        <authorList>
            <person name="Kim H.J."/>
            <person name="Triplett B.A."/>
        </authorList>
    </citation>
    <scope>NUCLEOTIDE SEQUENCE [LARGE SCALE GENOMIC DNA]</scope>
    <source>
        <strain evidence="1 2">CGMCC 4.1858</strain>
    </source>
</reference>
<evidence type="ECO:0000313" key="2">
    <source>
        <dbReference type="Proteomes" id="UP000198280"/>
    </source>
</evidence>